<proteinExistence type="predicted"/>
<accession>A0AAF0FTH8</accession>
<evidence type="ECO:0000256" key="2">
    <source>
        <dbReference type="ARBA" id="ARBA00023150"/>
    </source>
</evidence>
<dbReference type="PANTHER" id="PTHR30592">
    <property type="entry name" value="FORMATE DEHYDROGENASE"/>
    <property type="match status" value="1"/>
</dbReference>
<evidence type="ECO:0000313" key="3">
    <source>
        <dbReference type="EMBL" id="WFN37891.1"/>
    </source>
</evidence>
<evidence type="ECO:0000256" key="1">
    <source>
        <dbReference type="ARBA" id="ARBA00022490"/>
    </source>
</evidence>
<evidence type="ECO:0000313" key="4">
    <source>
        <dbReference type="Proteomes" id="UP001218895"/>
    </source>
</evidence>
<dbReference type="Gene3D" id="3.40.140.10">
    <property type="entry name" value="Cytidine Deaminase, domain 2"/>
    <property type="match status" value="1"/>
</dbReference>
<dbReference type="PIRSF" id="PIRSF015626">
    <property type="entry name" value="FdhD"/>
    <property type="match status" value="1"/>
</dbReference>
<dbReference type="InterPro" id="IPR016193">
    <property type="entry name" value="Cytidine_deaminase-like"/>
</dbReference>
<sequence length="248" mass="27061">MNKKYSCKEISGEKSFPCEVNLPEESSVFVYVNGRQAATAVVSPELLSEYAAGYLLTEGIIKNAEEIESVFEEGNRVSIITLNPRKMLFTKRTVLSGCGGGTIIVDYSSIPSAPKGTSFSSKRIMEASEIIKLYEKTDLTGEIYFAGLFTKDKTLAVAGDIGRENALDKAIGKAFLEKCLFPECFASFSGRISAETVRKCLFAQIPVIATTGSVTSLACDVARERNMTLISLEENRMCIFSGDENICE</sequence>
<dbReference type="RefSeq" id="WP_278100731.1">
    <property type="nucleotide sequence ID" value="NZ_CP091092.1"/>
</dbReference>
<name>A0AAF0FTH8_9EURY</name>
<reference evidence="3" key="1">
    <citation type="submission" date="2022-01" db="EMBL/GenBank/DDBJ databases">
        <title>Complete genome of Methanomicrobium antiquum DSM 21220.</title>
        <authorList>
            <person name="Chen S.-C."/>
            <person name="You Y.-T."/>
            <person name="Zhou Y.-Z."/>
            <person name="Lai M.-C."/>
        </authorList>
    </citation>
    <scope>NUCLEOTIDE SEQUENCE</scope>
    <source>
        <strain evidence="3">DSM 21220</strain>
    </source>
</reference>
<organism evidence="3 4">
    <name type="scientific">Methanomicrobium antiquum</name>
    <dbReference type="NCBI Taxonomy" id="487686"/>
    <lineage>
        <taxon>Archaea</taxon>
        <taxon>Methanobacteriati</taxon>
        <taxon>Methanobacteriota</taxon>
        <taxon>Stenosarchaea group</taxon>
        <taxon>Methanomicrobia</taxon>
        <taxon>Methanomicrobiales</taxon>
        <taxon>Methanomicrobiaceae</taxon>
        <taxon>Methanomicrobium</taxon>
    </lineage>
</organism>
<dbReference type="Pfam" id="PF02634">
    <property type="entry name" value="FdhD-NarQ"/>
    <property type="match status" value="1"/>
</dbReference>
<dbReference type="InterPro" id="IPR003786">
    <property type="entry name" value="FdhD"/>
</dbReference>
<keyword evidence="4" id="KW-1185">Reference proteome</keyword>
<dbReference type="PANTHER" id="PTHR30592:SF1">
    <property type="entry name" value="SULFUR CARRIER PROTEIN FDHD"/>
    <property type="match status" value="1"/>
</dbReference>
<dbReference type="GO" id="GO:0016783">
    <property type="term" value="F:sulfurtransferase activity"/>
    <property type="evidence" value="ECO:0007669"/>
    <property type="project" value="InterPro"/>
</dbReference>
<gene>
    <name evidence="3" type="ORF">L1994_05780</name>
</gene>
<dbReference type="SUPFAM" id="SSF53927">
    <property type="entry name" value="Cytidine deaminase-like"/>
    <property type="match status" value="1"/>
</dbReference>
<dbReference type="GeneID" id="79949888"/>
<dbReference type="GO" id="GO:0006777">
    <property type="term" value="P:Mo-molybdopterin cofactor biosynthetic process"/>
    <property type="evidence" value="ECO:0007669"/>
    <property type="project" value="UniProtKB-KW"/>
</dbReference>
<protein>
    <submittedName>
        <fullName evidence="3">Formate dehydrogenase accessory sulfurtransferase FdhD</fullName>
    </submittedName>
</protein>
<keyword evidence="2" id="KW-0501">Molybdenum cofactor biosynthesis</keyword>
<dbReference type="KEGG" id="manq:L1994_05780"/>
<dbReference type="Gene3D" id="3.10.20.10">
    <property type="match status" value="1"/>
</dbReference>
<dbReference type="Proteomes" id="UP001218895">
    <property type="component" value="Chromosome"/>
</dbReference>
<dbReference type="EMBL" id="CP091092">
    <property type="protein sequence ID" value="WFN37891.1"/>
    <property type="molecule type" value="Genomic_DNA"/>
</dbReference>
<keyword evidence="1" id="KW-0963">Cytoplasm</keyword>
<dbReference type="AlphaFoldDB" id="A0AAF0FTH8"/>